<comment type="catalytic activity">
    <reaction evidence="5">
        <text>L-glutaminyl-[peptide chain release factor] + S-adenosyl-L-methionine = N(5)-methyl-L-glutaminyl-[peptide chain release factor] + S-adenosyl-L-homocysteine + H(+)</text>
        <dbReference type="Rhea" id="RHEA:42896"/>
        <dbReference type="Rhea" id="RHEA-COMP:10271"/>
        <dbReference type="Rhea" id="RHEA-COMP:10272"/>
        <dbReference type="ChEBI" id="CHEBI:15378"/>
        <dbReference type="ChEBI" id="CHEBI:30011"/>
        <dbReference type="ChEBI" id="CHEBI:57856"/>
        <dbReference type="ChEBI" id="CHEBI:59789"/>
        <dbReference type="ChEBI" id="CHEBI:61891"/>
        <dbReference type="EC" id="2.1.1.297"/>
    </reaction>
</comment>
<keyword evidence="4" id="KW-0949">S-adenosyl-L-methionine</keyword>
<evidence type="ECO:0000256" key="3">
    <source>
        <dbReference type="ARBA" id="ARBA00022679"/>
    </source>
</evidence>
<evidence type="ECO:0000256" key="2">
    <source>
        <dbReference type="ARBA" id="ARBA00022603"/>
    </source>
</evidence>
<protein>
    <recommendedName>
        <fullName evidence="1">peptide chain release factor N(5)-glutamine methyltransferase</fullName>
        <ecNumber evidence="1">2.1.1.297</ecNumber>
    </recommendedName>
</protein>
<reference evidence="8" key="1">
    <citation type="submission" date="2021-01" db="EMBL/GenBank/DDBJ databases">
        <authorList>
            <person name="Corre E."/>
            <person name="Pelletier E."/>
            <person name="Niang G."/>
            <person name="Scheremetjew M."/>
            <person name="Finn R."/>
            <person name="Kale V."/>
            <person name="Holt S."/>
            <person name="Cochrane G."/>
            <person name="Meng A."/>
            <person name="Brown T."/>
            <person name="Cohen L."/>
        </authorList>
    </citation>
    <scope>NUCLEOTIDE SEQUENCE</scope>
    <source>
        <strain evidence="8">NIES-2562</strain>
    </source>
</reference>
<evidence type="ECO:0000256" key="4">
    <source>
        <dbReference type="ARBA" id="ARBA00022691"/>
    </source>
</evidence>
<dbReference type="InterPro" id="IPR004556">
    <property type="entry name" value="HemK-like"/>
</dbReference>
<organism evidence="8">
    <name type="scientific">Palpitomonas bilix</name>
    <dbReference type="NCBI Taxonomy" id="652834"/>
    <lineage>
        <taxon>Eukaryota</taxon>
        <taxon>Eukaryota incertae sedis</taxon>
    </lineage>
</organism>
<dbReference type="Pfam" id="PF17827">
    <property type="entry name" value="PrmC_N"/>
    <property type="match status" value="1"/>
</dbReference>
<dbReference type="EC" id="2.1.1.297" evidence="1"/>
<evidence type="ECO:0000259" key="7">
    <source>
        <dbReference type="Pfam" id="PF17827"/>
    </source>
</evidence>
<dbReference type="Gene3D" id="1.10.8.10">
    <property type="entry name" value="DNA helicase RuvA subunit, C-terminal domain"/>
    <property type="match status" value="1"/>
</dbReference>
<evidence type="ECO:0000313" key="8">
    <source>
        <dbReference type="EMBL" id="CAE0269003.1"/>
    </source>
</evidence>
<evidence type="ECO:0000256" key="1">
    <source>
        <dbReference type="ARBA" id="ARBA00012771"/>
    </source>
</evidence>
<dbReference type="NCBIfam" id="TIGR03534">
    <property type="entry name" value="RF_mod_PrmC"/>
    <property type="match status" value="1"/>
</dbReference>
<dbReference type="Pfam" id="PF05175">
    <property type="entry name" value="MTS"/>
    <property type="match status" value="1"/>
</dbReference>
<gene>
    <name evidence="8" type="ORF">PBIL07802_LOCUS31356</name>
</gene>
<dbReference type="EMBL" id="HBIB01047652">
    <property type="protein sequence ID" value="CAE0269003.1"/>
    <property type="molecule type" value="Transcribed_RNA"/>
</dbReference>
<proteinExistence type="predicted"/>
<dbReference type="GO" id="GO:0003676">
    <property type="term" value="F:nucleic acid binding"/>
    <property type="evidence" value="ECO:0007669"/>
    <property type="project" value="InterPro"/>
</dbReference>
<dbReference type="NCBIfam" id="TIGR00536">
    <property type="entry name" value="hemK_fam"/>
    <property type="match status" value="1"/>
</dbReference>
<name>A0A7S3LWP8_9EUKA</name>
<dbReference type="PROSITE" id="PS00092">
    <property type="entry name" value="N6_MTASE"/>
    <property type="match status" value="1"/>
</dbReference>
<dbReference type="PANTHER" id="PTHR18895:SF74">
    <property type="entry name" value="MTRF1L RELEASE FACTOR GLUTAMINE METHYLTRANSFERASE"/>
    <property type="match status" value="1"/>
</dbReference>
<dbReference type="GO" id="GO:0032259">
    <property type="term" value="P:methylation"/>
    <property type="evidence" value="ECO:0007669"/>
    <property type="project" value="UniProtKB-KW"/>
</dbReference>
<feature type="domain" description="Release factor glutamine methyltransferase N-terminal" evidence="7">
    <location>
        <begin position="6"/>
        <end position="73"/>
    </location>
</feature>
<dbReference type="CDD" id="cd02440">
    <property type="entry name" value="AdoMet_MTases"/>
    <property type="match status" value="1"/>
</dbReference>
<dbReference type="InterPro" id="IPR019874">
    <property type="entry name" value="RF_methyltr_PrmC"/>
</dbReference>
<accession>A0A7S3LWP8</accession>
<dbReference type="InterPro" id="IPR040758">
    <property type="entry name" value="PrmC_N"/>
</dbReference>
<keyword evidence="3" id="KW-0808">Transferase</keyword>
<dbReference type="SUPFAM" id="SSF53335">
    <property type="entry name" value="S-adenosyl-L-methionine-dependent methyltransferases"/>
    <property type="match status" value="1"/>
</dbReference>
<dbReference type="Gene3D" id="3.40.50.150">
    <property type="entry name" value="Vaccinia Virus protein VP39"/>
    <property type="match status" value="1"/>
</dbReference>
<feature type="domain" description="Methyltransferase small" evidence="6">
    <location>
        <begin position="108"/>
        <end position="193"/>
    </location>
</feature>
<sequence>MLLRKALLVAQKQLRSAGVRSEEASSIIQVVTGLSKEEILSDGARVLVDRDVNMIKYFVSERLRRVPLPYLTGKSNFYRDTFLVGTNVLCPRKETEVLVGSTIHAVESLQTQKNSLLTVVDAGTGSGCIACSVKKYSAWPIHMLGVDMSFHALEVAKHNARNLDVDVSFLQSSWLSAFSADSLDIIVSNPPYLSSFDWKNCEPELSYEPYTALVGGTTGTEMLKQIIESSIFCLRTGGVLLLEHGKDQIEQVKNLLEKNGWFFYALPTINQIAAPQGLLTMIAYLTTEVMAEWQLHEKENGLFPSPDRI</sequence>
<evidence type="ECO:0000256" key="5">
    <source>
        <dbReference type="ARBA" id="ARBA00048391"/>
    </source>
</evidence>
<dbReference type="InterPro" id="IPR002052">
    <property type="entry name" value="DNA_methylase_N6_adenine_CS"/>
</dbReference>
<evidence type="ECO:0000259" key="6">
    <source>
        <dbReference type="Pfam" id="PF05175"/>
    </source>
</evidence>
<keyword evidence="2" id="KW-0489">Methyltransferase</keyword>
<dbReference type="InterPro" id="IPR007848">
    <property type="entry name" value="Small_mtfrase_dom"/>
</dbReference>
<dbReference type="InterPro" id="IPR029063">
    <property type="entry name" value="SAM-dependent_MTases_sf"/>
</dbReference>
<dbReference type="AlphaFoldDB" id="A0A7S3LWP8"/>
<dbReference type="PANTHER" id="PTHR18895">
    <property type="entry name" value="HEMK METHYLTRANSFERASE"/>
    <property type="match status" value="1"/>
</dbReference>
<dbReference type="GO" id="GO:0102559">
    <property type="term" value="F:peptide chain release factor N(5)-glutamine methyltransferase activity"/>
    <property type="evidence" value="ECO:0007669"/>
    <property type="project" value="UniProtKB-EC"/>
</dbReference>
<dbReference type="InterPro" id="IPR050320">
    <property type="entry name" value="N5-glutamine_MTase"/>
</dbReference>